<comment type="caution">
    <text evidence="2">The sequence shown here is derived from an EMBL/GenBank/DDBJ whole genome shotgun (WGS) entry which is preliminary data.</text>
</comment>
<evidence type="ECO:0000259" key="1">
    <source>
        <dbReference type="Pfam" id="PF13474"/>
    </source>
</evidence>
<dbReference type="InterPro" id="IPR011944">
    <property type="entry name" value="Steroid_delta5-4_isomerase"/>
</dbReference>
<name>A0AAV3WMN0_9CYAN</name>
<evidence type="ECO:0000313" key="2">
    <source>
        <dbReference type="EMBL" id="GET42744.1"/>
    </source>
</evidence>
<feature type="domain" description="SnoaL-like" evidence="1">
    <location>
        <begin position="14"/>
        <end position="135"/>
    </location>
</feature>
<dbReference type="RefSeq" id="WP_226590751.1">
    <property type="nucleotide sequence ID" value="NZ_BLAY01000180.1"/>
</dbReference>
<reference evidence="2" key="1">
    <citation type="submission" date="2019-10" db="EMBL/GenBank/DDBJ databases">
        <title>Draft genome sequece of Microseira wollei NIES-4236.</title>
        <authorList>
            <person name="Yamaguchi H."/>
            <person name="Suzuki S."/>
            <person name="Kawachi M."/>
        </authorList>
    </citation>
    <scope>NUCLEOTIDE SEQUENCE</scope>
    <source>
        <strain evidence="2">NIES-4236</strain>
    </source>
</reference>
<keyword evidence="3" id="KW-1185">Reference proteome</keyword>
<dbReference type="Pfam" id="PF13474">
    <property type="entry name" value="SnoaL_3"/>
    <property type="match status" value="1"/>
</dbReference>
<dbReference type="SUPFAM" id="SSF54427">
    <property type="entry name" value="NTF2-like"/>
    <property type="match status" value="1"/>
</dbReference>
<dbReference type="NCBIfam" id="TIGR02246">
    <property type="entry name" value="SgcJ/EcaC family oxidoreductase"/>
    <property type="match status" value="1"/>
</dbReference>
<accession>A0AAV3WMN0</accession>
<dbReference type="Proteomes" id="UP001050975">
    <property type="component" value="Unassembled WGS sequence"/>
</dbReference>
<gene>
    <name evidence="2" type="ORF">MiSe_75620</name>
</gene>
<dbReference type="EMBL" id="BLAY01000180">
    <property type="protein sequence ID" value="GET42744.1"/>
    <property type="molecule type" value="Genomic_DNA"/>
</dbReference>
<dbReference type="Gene3D" id="3.10.450.50">
    <property type="match status" value="1"/>
</dbReference>
<dbReference type="InterPro" id="IPR032710">
    <property type="entry name" value="NTF2-like_dom_sf"/>
</dbReference>
<protein>
    <recommendedName>
        <fullName evidence="1">SnoaL-like domain-containing protein</fullName>
    </recommendedName>
</protein>
<dbReference type="AlphaFoldDB" id="A0AAV3WMN0"/>
<dbReference type="InterPro" id="IPR037401">
    <property type="entry name" value="SnoaL-like"/>
</dbReference>
<organism evidence="2 3">
    <name type="scientific">Microseira wollei NIES-4236</name>
    <dbReference type="NCBI Taxonomy" id="2530354"/>
    <lineage>
        <taxon>Bacteria</taxon>
        <taxon>Bacillati</taxon>
        <taxon>Cyanobacteriota</taxon>
        <taxon>Cyanophyceae</taxon>
        <taxon>Oscillatoriophycideae</taxon>
        <taxon>Aerosakkonematales</taxon>
        <taxon>Aerosakkonemataceae</taxon>
        <taxon>Microseira</taxon>
    </lineage>
</organism>
<proteinExistence type="predicted"/>
<evidence type="ECO:0000313" key="3">
    <source>
        <dbReference type="Proteomes" id="UP001050975"/>
    </source>
</evidence>
<sequence length="148" mass="16697">MTTTTITTRDEAEIKQIIVDTANAICAKDLDRIVSHYATDVTFFDVKPPFQSKGVDAVRRMWEACLPCFPDSLQIETQDLKVIVSGDLAIAHWLGRFTGMALDHPAMQTWLRFTTALQRHQGKWQIVHEHGSVPFNPETSQAVFALEI</sequence>